<evidence type="ECO:0000256" key="1">
    <source>
        <dbReference type="SAM" id="MobiDB-lite"/>
    </source>
</evidence>
<accession>A0A2V1D438</accession>
<feature type="compositionally biased region" description="Basic and acidic residues" evidence="1">
    <location>
        <begin position="66"/>
        <end position="75"/>
    </location>
</feature>
<dbReference type="AlphaFoldDB" id="A0A2V1D438"/>
<evidence type="ECO:0000313" key="4">
    <source>
        <dbReference type="Proteomes" id="UP000244855"/>
    </source>
</evidence>
<evidence type="ECO:0008006" key="5">
    <source>
        <dbReference type="Google" id="ProtNLM"/>
    </source>
</evidence>
<keyword evidence="4" id="KW-1185">Reference proteome</keyword>
<feature type="region of interest" description="Disordered" evidence="1">
    <location>
        <begin position="62"/>
        <end position="99"/>
    </location>
</feature>
<dbReference type="Proteomes" id="UP000244855">
    <property type="component" value="Unassembled WGS sequence"/>
</dbReference>
<feature type="signal peptide" evidence="2">
    <location>
        <begin position="1"/>
        <end position="17"/>
    </location>
</feature>
<name>A0A2V1D438_9PLEO</name>
<gene>
    <name evidence="3" type="ORF">DM02DRAFT_295453</name>
</gene>
<protein>
    <recommendedName>
        <fullName evidence="5">Secreted protein</fullName>
    </recommendedName>
</protein>
<evidence type="ECO:0000313" key="3">
    <source>
        <dbReference type="EMBL" id="PVH92253.1"/>
    </source>
</evidence>
<keyword evidence="2" id="KW-0732">Signal</keyword>
<organism evidence="3 4">
    <name type="scientific">Periconia macrospinosa</name>
    <dbReference type="NCBI Taxonomy" id="97972"/>
    <lineage>
        <taxon>Eukaryota</taxon>
        <taxon>Fungi</taxon>
        <taxon>Dikarya</taxon>
        <taxon>Ascomycota</taxon>
        <taxon>Pezizomycotina</taxon>
        <taxon>Dothideomycetes</taxon>
        <taxon>Pleosporomycetidae</taxon>
        <taxon>Pleosporales</taxon>
        <taxon>Massarineae</taxon>
        <taxon>Periconiaceae</taxon>
        <taxon>Periconia</taxon>
    </lineage>
</organism>
<feature type="chain" id="PRO_5016074433" description="Secreted protein" evidence="2">
    <location>
        <begin position="18"/>
        <end position="126"/>
    </location>
</feature>
<sequence>MYIAYKLFFVFVFFVHSTQDKTRTISLLPRTHARTHAHEKCVRMLFFFFSVHTRARKRQTGLDRLTMLERERERGGGGGGGSLNDLDAPSPWPRTSVKRRVHPTMPRRSLLDLQSVLILVSMDLGA</sequence>
<dbReference type="EMBL" id="KZ805702">
    <property type="protein sequence ID" value="PVH92253.1"/>
    <property type="molecule type" value="Genomic_DNA"/>
</dbReference>
<evidence type="ECO:0000256" key="2">
    <source>
        <dbReference type="SAM" id="SignalP"/>
    </source>
</evidence>
<proteinExistence type="predicted"/>
<reference evidence="3 4" key="1">
    <citation type="journal article" date="2018" name="Sci. Rep.">
        <title>Comparative genomics provides insights into the lifestyle and reveals functional heterogeneity of dark septate endophytic fungi.</title>
        <authorList>
            <person name="Knapp D.G."/>
            <person name="Nemeth J.B."/>
            <person name="Barry K."/>
            <person name="Hainaut M."/>
            <person name="Henrissat B."/>
            <person name="Johnson J."/>
            <person name="Kuo A."/>
            <person name="Lim J.H.P."/>
            <person name="Lipzen A."/>
            <person name="Nolan M."/>
            <person name="Ohm R.A."/>
            <person name="Tamas L."/>
            <person name="Grigoriev I.V."/>
            <person name="Spatafora J.W."/>
            <person name="Nagy L.G."/>
            <person name="Kovacs G.M."/>
        </authorList>
    </citation>
    <scope>NUCLEOTIDE SEQUENCE [LARGE SCALE GENOMIC DNA]</scope>
    <source>
        <strain evidence="3 4">DSE2036</strain>
    </source>
</reference>